<reference evidence="1 2" key="1">
    <citation type="submission" date="2019-10" db="EMBL/GenBank/DDBJ databases">
        <title>Nonomuraea sp. nov., isolated from Phyllanthus amarus.</title>
        <authorList>
            <person name="Klykleung N."/>
            <person name="Tanasupawat S."/>
        </authorList>
    </citation>
    <scope>NUCLEOTIDE SEQUENCE [LARGE SCALE GENOMIC DNA]</scope>
    <source>
        <strain evidence="1 2">PA1-10</strain>
    </source>
</reference>
<gene>
    <name evidence="1" type="ORF">FH608_048665</name>
</gene>
<dbReference type="Proteomes" id="UP000312512">
    <property type="component" value="Unassembled WGS sequence"/>
</dbReference>
<keyword evidence="2" id="KW-1185">Reference proteome</keyword>
<dbReference type="GO" id="GO:0016787">
    <property type="term" value="F:hydrolase activity"/>
    <property type="evidence" value="ECO:0007669"/>
    <property type="project" value="UniProtKB-KW"/>
</dbReference>
<evidence type="ECO:0000313" key="2">
    <source>
        <dbReference type="Proteomes" id="UP000312512"/>
    </source>
</evidence>
<protein>
    <submittedName>
        <fullName evidence="1">Serine hydrolase</fullName>
    </submittedName>
</protein>
<dbReference type="EMBL" id="VDLX02000034">
    <property type="protein sequence ID" value="KAB8183917.1"/>
    <property type="molecule type" value="Genomic_DNA"/>
</dbReference>
<dbReference type="SUPFAM" id="SSF56601">
    <property type="entry name" value="beta-lactamase/transpeptidase-like"/>
    <property type="match status" value="1"/>
</dbReference>
<comment type="caution">
    <text evidence="1">The sequence shown here is derived from an EMBL/GenBank/DDBJ whole genome shotgun (WGS) entry which is preliminary data.</text>
</comment>
<dbReference type="InterPro" id="IPR012338">
    <property type="entry name" value="Beta-lactam/transpept-like"/>
</dbReference>
<name>A0A5C4UYZ4_9ACTN</name>
<accession>A0A5C4UYZ4</accession>
<evidence type="ECO:0000313" key="1">
    <source>
        <dbReference type="EMBL" id="KAB8183917.1"/>
    </source>
</evidence>
<sequence>MMPPDYRFRVGSQSKTMVTTVLLQISDKGRLKAAPAPSL</sequence>
<keyword evidence="1" id="KW-0378">Hydrolase</keyword>
<dbReference type="AlphaFoldDB" id="A0A5C4UYZ4"/>
<organism evidence="1 2">
    <name type="scientific">Nonomuraea phyllanthi</name>
    <dbReference type="NCBI Taxonomy" id="2219224"/>
    <lineage>
        <taxon>Bacteria</taxon>
        <taxon>Bacillati</taxon>
        <taxon>Actinomycetota</taxon>
        <taxon>Actinomycetes</taxon>
        <taxon>Streptosporangiales</taxon>
        <taxon>Streptosporangiaceae</taxon>
        <taxon>Nonomuraea</taxon>
    </lineage>
</organism>
<proteinExistence type="predicted"/>
<dbReference type="Gene3D" id="3.40.710.10">
    <property type="entry name" value="DD-peptidase/beta-lactamase superfamily"/>
    <property type="match status" value="1"/>
</dbReference>